<dbReference type="HOGENOM" id="CLU_146388_1_1_4"/>
<evidence type="ECO:0000256" key="5">
    <source>
        <dbReference type="ARBA" id="ARBA00023136"/>
    </source>
</evidence>
<dbReference type="KEGG" id="axy:AXYL_02091"/>
<dbReference type="STRING" id="762376.AXYL_02091"/>
<evidence type="ECO:0000256" key="4">
    <source>
        <dbReference type="ARBA" id="ARBA00022852"/>
    </source>
</evidence>
<protein>
    <submittedName>
        <fullName evidence="8">Lipoprotein Rz1 family protein</fullName>
    </submittedName>
</protein>
<evidence type="ECO:0000256" key="2">
    <source>
        <dbReference type="ARBA" id="ARBA00022612"/>
    </source>
</evidence>
<keyword evidence="7 8" id="KW-0449">Lipoprotein</keyword>
<evidence type="ECO:0000256" key="7">
    <source>
        <dbReference type="ARBA" id="ARBA00023288"/>
    </source>
</evidence>
<evidence type="ECO:0000256" key="6">
    <source>
        <dbReference type="ARBA" id="ARBA00023142"/>
    </source>
</evidence>
<evidence type="ECO:0000313" key="9">
    <source>
        <dbReference type="Proteomes" id="UP000006876"/>
    </source>
</evidence>
<dbReference type="EMBL" id="CP002287">
    <property type="protein sequence ID" value="ADP15420.1"/>
    <property type="molecule type" value="Genomic_DNA"/>
</dbReference>
<keyword evidence="5" id="KW-0472">Membrane</keyword>
<evidence type="ECO:0000256" key="3">
    <source>
        <dbReference type="ARBA" id="ARBA00022729"/>
    </source>
</evidence>
<evidence type="ECO:0000256" key="1">
    <source>
        <dbReference type="ARBA" id="ARBA00004635"/>
    </source>
</evidence>
<sequence length="72" mass="7731">MEGCVVRNLKIMAFGLMLMLGVSGCASRRAVPPAAVECPQPEPPPAWIMEPAPNLIELLDRIISPSGRESSE</sequence>
<keyword evidence="3" id="KW-0732">Signal</keyword>
<name>E3HHP0_ACHXA</name>
<dbReference type="GO" id="GO:0016020">
    <property type="term" value="C:membrane"/>
    <property type="evidence" value="ECO:0007669"/>
    <property type="project" value="UniProtKB-SubCell"/>
</dbReference>
<gene>
    <name evidence="8" type="ordered locus">AXYL_02091</name>
</gene>
<keyword evidence="4" id="KW-0204">Cytolysis</keyword>
<evidence type="ECO:0000313" key="8">
    <source>
        <dbReference type="EMBL" id="ADP15420.1"/>
    </source>
</evidence>
<dbReference type="InterPro" id="IPR010346">
    <property type="entry name" value="O-spanin"/>
</dbReference>
<dbReference type="PROSITE" id="PS51257">
    <property type="entry name" value="PROKAR_LIPOPROTEIN"/>
    <property type="match status" value="1"/>
</dbReference>
<comment type="subcellular location">
    <subcellularLocation>
        <location evidence="1">Membrane</location>
        <topology evidence="1">Lipid-anchor</topology>
    </subcellularLocation>
</comment>
<proteinExistence type="predicted"/>
<dbReference type="AlphaFoldDB" id="E3HHP0"/>
<organism evidence="8 9">
    <name type="scientific">Achromobacter xylosoxidans (strain A8)</name>
    <dbReference type="NCBI Taxonomy" id="762376"/>
    <lineage>
        <taxon>Bacteria</taxon>
        <taxon>Pseudomonadati</taxon>
        <taxon>Pseudomonadota</taxon>
        <taxon>Betaproteobacteria</taxon>
        <taxon>Burkholderiales</taxon>
        <taxon>Alcaligenaceae</taxon>
        <taxon>Achromobacter</taxon>
    </lineage>
</organism>
<reference evidence="8 9" key="1">
    <citation type="journal article" date="2011" name="J. Bacteriol.">
        <title>Complete genome sequence of the haloaromatic acid-degrading bacterium Achromobacter xylosoxidans A8.</title>
        <authorList>
            <person name="Strnad H."/>
            <person name="Ridl J."/>
            <person name="Paces J."/>
            <person name="Kolar M."/>
            <person name="Vlcek C."/>
            <person name="Paces V."/>
        </authorList>
    </citation>
    <scope>NUCLEOTIDE SEQUENCE [LARGE SCALE GENOMIC DNA]</scope>
    <source>
        <strain evidence="8 9">A8</strain>
    </source>
</reference>
<dbReference type="Proteomes" id="UP000006876">
    <property type="component" value="Chromosome"/>
</dbReference>
<keyword evidence="6" id="KW-0578">Host cell lysis by virus</keyword>
<dbReference type="Pfam" id="PF06085">
    <property type="entry name" value="Rz1"/>
    <property type="match status" value="1"/>
</dbReference>
<keyword evidence="2" id="KW-1188">Viral release from host cell</keyword>
<accession>E3HHP0</accession>
<dbReference type="GO" id="GO:0044659">
    <property type="term" value="P:viral release from host cell by cytolysis"/>
    <property type="evidence" value="ECO:0007669"/>
    <property type="project" value="InterPro"/>
</dbReference>